<sequence length="189" mass="22175">MKRILYIFLCLPLLHFSQKKDCIYDFEEKTDSTYIKATNGKLMYEKVFGNSKEFIQFKLINNNGIPTLEFQQIQKSQDFIPVRCFNNKSKVILQLEDGKIISLISAVEDVCSNLTYIDSEKSNIRILNAYFLFTKTNYESLKKSRITVMRVHYAGESKDYIISDELQSEILNERVKPSLYFIENLECIE</sequence>
<reference evidence="2" key="1">
    <citation type="submission" date="2019-05" db="EMBL/GenBank/DDBJ databases">
        <title>Flavobacterium profundi sp. nov., isolated from a deep-sea seamount.</title>
        <authorList>
            <person name="Zhang D.-C."/>
        </authorList>
    </citation>
    <scope>NUCLEOTIDE SEQUENCE [LARGE SCALE GENOMIC DNA]</scope>
    <source>
        <strain evidence="2">TP390</strain>
    </source>
</reference>
<accession>A0A6I4IUV7</accession>
<gene>
    <name evidence="1" type="ORF">GOQ30_16250</name>
</gene>
<evidence type="ECO:0000313" key="1">
    <source>
        <dbReference type="EMBL" id="MVO10727.1"/>
    </source>
</evidence>
<dbReference type="Proteomes" id="UP000431264">
    <property type="component" value="Unassembled WGS sequence"/>
</dbReference>
<comment type="caution">
    <text evidence="1">The sequence shown here is derived from an EMBL/GenBank/DDBJ whole genome shotgun (WGS) entry which is preliminary data.</text>
</comment>
<organism evidence="1 2">
    <name type="scientific">Flavobacterium profundi</name>
    <dbReference type="NCBI Taxonomy" id="1774945"/>
    <lineage>
        <taxon>Bacteria</taxon>
        <taxon>Pseudomonadati</taxon>
        <taxon>Bacteroidota</taxon>
        <taxon>Flavobacteriia</taxon>
        <taxon>Flavobacteriales</taxon>
        <taxon>Flavobacteriaceae</taxon>
        <taxon>Flavobacterium</taxon>
    </lineage>
</organism>
<dbReference type="AlphaFoldDB" id="A0A6I4IUV7"/>
<protein>
    <submittedName>
        <fullName evidence="1">Uncharacterized protein</fullName>
    </submittedName>
</protein>
<dbReference type="OrthoDB" id="1372254at2"/>
<name>A0A6I4IUV7_9FLAO</name>
<evidence type="ECO:0000313" key="2">
    <source>
        <dbReference type="Proteomes" id="UP000431264"/>
    </source>
</evidence>
<keyword evidence="2" id="KW-1185">Reference proteome</keyword>
<proteinExistence type="predicted"/>
<dbReference type="EMBL" id="WQLW01000014">
    <property type="protein sequence ID" value="MVO10727.1"/>
    <property type="molecule type" value="Genomic_DNA"/>
</dbReference>
<dbReference type="RefSeq" id="WP_140999150.1">
    <property type="nucleotide sequence ID" value="NZ_VDCZ01000014.1"/>
</dbReference>